<feature type="compositionally biased region" description="Polar residues" evidence="1">
    <location>
        <begin position="72"/>
        <end position="90"/>
    </location>
</feature>
<dbReference type="EMBL" id="JZEE01000540">
    <property type="protein sequence ID" value="KJK63850.1"/>
    <property type="molecule type" value="Genomic_DNA"/>
</dbReference>
<gene>
    <name evidence="2" type="ORF">P875_00064666</name>
</gene>
<sequence>MGKLLVKLIGSGIGFTSEAIHAARNRSSNHGDTYPSQPSSRGRQGYAELPAYPERAELPAYPGGIAELPASSDDNQQSKGAEAGYNSNVYGESKNPDDLERGVNEDEAVWELDETAQKVRLPTYEESQDAPTTAGQTEEAKEEEKENMVRGLVQMAGPVQTVQRIPCPVIIPQRRPGNKDRGFVRAYAPVLADCGINQDVFLNFLEDFFQASKASPWIEVVYVAAGVVGFFPETAAQITSIIIQTVAGTAHSPSGKTHGLIELPEAAPLVYPDLDRAAARAMEGNGREAEKTREKMKSAGAWVQDYMDRKAQASYEAKNPGSSLAVPESGRKGFVSRYNDANHPVNNGKLTSVLTGGLIGSKPGLIERAATSIRESQDSKRIARGEPPSEPIKEKWQRYQRKKKPSLAKKLLQQDVLFSSSSTCRPRKSCSNQLLNWNISCSRLDSVYQVDSLTDCECGII</sequence>
<dbReference type="OrthoDB" id="3433125at2759"/>
<name>A0A0F0I7Z7_ASPPU</name>
<feature type="compositionally biased region" description="Polar residues" evidence="1">
    <location>
        <begin position="25"/>
        <end position="42"/>
    </location>
</feature>
<evidence type="ECO:0000256" key="1">
    <source>
        <dbReference type="SAM" id="MobiDB-lite"/>
    </source>
</evidence>
<protein>
    <submittedName>
        <fullName evidence="2">Uncharacterized protein</fullName>
    </submittedName>
</protein>
<feature type="region of interest" description="Disordered" evidence="1">
    <location>
        <begin position="24"/>
        <end position="101"/>
    </location>
</feature>
<dbReference type="InterPro" id="IPR053221">
    <property type="entry name" value="Burnettramic_acid_biosynth"/>
</dbReference>
<organism evidence="2 3">
    <name type="scientific">Aspergillus parasiticus (strain ATCC 56775 / NRRL 5862 / SRRC 143 / SU-1)</name>
    <dbReference type="NCBI Taxonomy" id="1403190"/>
    <lineage>
        <taxon>Eukaryota</taxon>
        <taxon>Fungi</taxon>
        <taxon>Dikarya</taxon>
        <taxon>Ascomycota</taxon>
        <taxon>Pezizomycotina</taxon>
        <taxon>Eurotiomycetes</taxon>
        <taxon>Eurotiomycetidae</taxon>
        <taxon>Eurotiales</taxon>
        <taxon>Aspergillaceae</taxon>
        <taxon>Aspergillus</taxon>
        <taxon>Aspergillus subgen. Circumdati</taxon>
    </lineage>
</organism>
<evidence type="ECO:0000313" key="3">
    <source>
        <dbReference type="Proteomes" id="UP000033540"/>
    </source>
</evidence>
<evidence type="ECO:0000313" key="2">
    <source>
        <dbReference type="EMBL" id="KJK63850.1"/>
    </source>
</evidence>
<proteinExistence type="predicted"/>
<comment type="caution">
    <text evidence="2">The sequence shown here is derived from an EMBL/GenBank/DDBJ whole genome shotgun (WGS) entry which is preliminary data.</text>
</comment>
<feature type="region of interest" description="Disordered" evidence="1">
    <location>
        <begin position="115"/>
        <end position="144"/>
    </location>
</feature>
<dbReference type="AlphaFoldDB" id="A0A0F0I7Z7"/>
<accession>A0A0F0I7Z7</accession>
<reference evidence="2 3" key="1">
    <citation type="submission" date="2015-02" db="EMBL/GenBank/DDBJ databases">
        <title>Draft genome sequence of Aspergillus parasiticus SU-1.</title>
        <authorList>
            <person name="Yu J."/>
            <person name="Fedorova N."/>
            <person name="Yin Y."/>
            <person name="Losada L."/>
            <person name="Zafar N."/>
            <person name="Taujale R."/>
            <person name="Ehrlich K.C."/>
            <person name="Bhatnagar D."/>
            <person name="Cleveland T.E."/>
            <person name="Bennett J.W."/>
            <person name="Nierman W.C."/>
        </authorList>
    </citation>
    <scope>NUCLEOTIDE SEQUENCE [LARGE SCALE GENOMIC DNA]</scope>
    <source>
        <strain evidence="3">ATCC 56775 / NRRL 5862 / SRRC 143 / SU-1</strain>
    </source>
</reference>
<dbReference type="PANTHER" id="PTHR38887:SF1">
    <property type="entry name" value="RAS MODIFICATION PROTEIN ERF4"/>
    <property type="match status" value="1"/>
</dbReference>
<dbReference type="PANTHER" id="PTHR38887">
    <property type="entry name" value="CHROMOSOME 21, WHOLE GENOME SHOTGUN SEQUENCE"/>
    <property type="match status" value="1"/>
</dbReference>
<dbReference type="Proteomes" id="UP000033540">
    <property type="component" value="Unassembled WGS sequence"/>
</dbReference>